<dbReference type="Proteomes" id="UP000030993">
    <property type="component" value="Unassembled WGS sequence"/>
</dbReference>
<proteinExistence type="predicted"/>
<dbReference type="AlphaFoldDB" id="A0A0B2JUX0"/>
<organism evidence="2 3">
    <name type="scientific">Anaerovibrio lipolyticus</name>
    <dbReference type="NCBI Taxonomy" id="82374"/>
    <lineage>
        <taxon>Bacteria</taxon>
        <taxon>Bacillati</taxon>
        <taxon>Bacillota</taxon>
        <taxon>Negativicutes</taxon>
        <taxon>Selenomonadales</taxon>
        <taxon>Selenomonadaceae</taxon>
        <taxon>Anaerovibrio</taxon>
    </lineage>
</organism>
<dbReference type="RefSeq" id="WP_039210270.1">
    <property type="nucleotide sequence ID" value="NZ_JSCE01000195.1"/>
</dbReference>
<evidence type="ECO:0008006" key="4">
    <source>
        <dbReference type="Google" id="ProtNLM"/>
    </source>
</evidence>
<evidence type="ECO:0000313" key="2">
    <source>
        <dbReference type="EMBL" id="KHM51464.1"/>
    </source>
</evidence>
<protein>
    <recommendedName>
        <fullName evidence="4">VWFA domain-containing protein</fullName>
    </recommendedName>
</protein>
<name>A0A0B2JUX0_9FIRM</name>
<dbReference type="STRING" id="82374.NZ47_10345"/>
<dbReference type="Gene3D" id="3.40.50.410">
    <property type="entry name" value="von Willebrand factor, type A domain"/>
    <property type="match status" value="1"/>
</dbReference>
<dbReference type="SUPFAM" id="SSF53300">
    <property type="entry name" value="vWA-like"/>
    <property type="match status" value="1"/>
</dbReference>
<feature type="signal peptide" evidence="1">
    <location>
        <begin position="1"/>
        <end position="21"/>
    </location>
</feature>
<keyword evidence="1" id="KW-0732">Signal</keyword>
<dbReference type="InterPro" id="IPR036465">
    <property type="entry name" value="vWFA_dom_sf"/>
</dbReference>
<keyword evidence="3" id="KW-1185">Reference proteome</keyword>
<comment type="caution">
    <text evidence="2">The sequence shown here is derived from an EMBL/GenBank/DDBJ whole genome shotgun (WGS) entry which is preliminary data.</text>
</comment>
<dbReference type="EMBL" id="JSCE01000195">
    <property type="protein sequence ID" value="KHM51464.1"/>
    <property type="molecule type" value="Genomic_DNA"/>
</dbReference>
<evidence type="ECO:0000256" key="1">
    <source>
        <dbReference type="SAM" id="SignalP"/>
    </source>
</evidence>
<evidence type="ECO:0000313" key="3">
    <source>
        <dbReference type="Proteomes" id="UP000030993"/>
    </source>
</evidence>
<feature type="chain" id="PRO_5002074463" description="VWFA domain-containing protein" evidence="1">
    <location>
        <begin position="22"/>
        <end position="244"/>
    </location>
</feature>
<sequence>MYRSLLMLVSMLVFSTGICFAQQTDLLPHEHTPECQLTSAEPVQIVCILDRSGSMRHLVGDTIGGYNSFLDKQRQEKGSAEVTTVLFDDKYEKLVDAEDIKKVPELTDKEYYARGMTALLDAVGRTVTDTFGRMNRDGICPAKRRVLFLIMTDGKENHSREYTKADVKAMIEKATQEYKWNFIFMGANMDSVSEAASIGISADHAVNFAHDSAGVRQSFARMSEAATEMRESGTVGEDWKKGEE</sequence>
<reference evidence="2 3" key="1">
    <citation type="journal article" date="2013" name="PLoS ONE">
        <title>Identification and characterization of three novel lipases belonging to families II and V from Anaerovibrio lipolyticus 5ST.</title>
        <authorList>
            <person name="Prive F."/>
            <person name="Kaderbhai N.N."/>
            <person name="Girdwood S."/>
            <person name="Worgan H.J."/>
            <person name="Pinloche E."/>
            <person name="Scollan N.D."/>
            <person name="Huws S.A."/>
            <person name="Newbold C.J."/>
        </authorList>
    </citation>
    <scope>NUCLEOTIDE SEQUENCE [LARGE SCALE GENOMIC DNA]</scope>
    <source>
        <strain evidence="2 3">5S</strain>
    </source>
</reference>
<accession>A0A0B2JUX0</accession>
<gene>
    <name evidence="2" type="ORF">NZ47_10345</name>
</gene>